<dbReference type="GO" id="GO:0005634">
    <property type="term" value="C:nucleus"/>
    <property type="evidence" value="ECO:0007669"/>
    <property type="project" value="TreeGrafter"/>
</dbReference>
<feature type="compositionally biased region" description="Basic and acidic residues" evidence="1">
    <location>
        <begin position="467"/>
        <end position="489"/>
    </location>
</feature>
<dbReference type="CDD" id="cd06257">
    <property type="entry name" value="DnaJ"/>
    <property type="match status" value="1"/>
</dbReference>
<proteinExistence type="predicted"/>
<evidence type="ECO:0000256" key="1">
    <source>
        <dbReference type="SAM" id="MobiDB-lite"/>
    </source>
</evidence>
<dbReference type="SUPFAM" id="SSF46565">
    <property type="entry name" value="Chaperone J-domain"/>
    <property type="match status" value="1"/>
</dbReference>
<dbReference type="PANTHER" id="PTHR43948">
    <property type="entry name" value="DNAJ HOMOLOG SUBFAMILY B"/>
    <property type="match status" value="1"/>
</dbReference>
<gene>
    <name evidence="3" type="ORF">ONZ51_g2401</name>
</gene>
<dbReference type="PANTHER" id="PTHR43948:SF10">
    <property type="entry name" value="MRJ, ISOFORM E"/>
    <property type="match status" value="1"/>
</dbReference>
<dbReference type="Pfam" id="PF00226">
    <property type="entry name" value="DnaJ"/>
    <property type="match status" value="1"/>
</dbReference>
<dbReference type="Proteomes" id="UP001215151">
    <property type="component" value="Unassembled WGS sequence"/>
</dbReference>
<dbReference type="GO" id="GO:0005737">
    <property type="term" value="C:cytoplasm"/>
    <property type="evidence" value="ECO:0007669"/>
    <property type="project" value="TreeGrafter"/>
</dbReference>
<keyword evidence="4" id="KW-1185">Reference proteome</keyword>
<evidence type="ECO:0000313" key="4">
    <source>
        <dbReference type="Proteomes" id="UP001215151"/>
    </source>
</evidence>
<organism evidence="3 4">
    <name type="scientific">Trametes cubensis</name>
    <dbReference type="NCBI Taxonomy" id="1111947"/>
    <lineage>
        <taxon>Eukaryota</taxon>
        <taxon>Fungi</taxon>
        <taxon>Dikarya</taxon>
        <taxon>Basidiomycota</taxon>
        <taxon>Agaricomycotina</taxon>
        <taxon>Agaricomycetes</taxon>
        <taxon>Polyporales</taxon>
        <taxon>Polyporaceae</taxon>
        <taxon>Trametes</taxon>
    </lineage>
</organism>
<name>A0AAD7XEK2_9APHY</name>
<feature type="compositionally biased region" description="Basic residues" evidence="1">
    <location>
        <begin position="341"/>
        <end position="353"/>
    </location>
</feature>
<dbReference type="InterPro" id="IPR018253">
    <property type="entry name" value="DnaJ_domain_CS"/>
</dbReference>
<feature type="domain" description="J" evidence="2">
    <location>
        <begin position="8"/>
        <end position="79"/>
    </location>
</feature>
<dbReference type="InterPro" id="IPR036869">
    <property type="entry name" value="J_dom_sf"/>
</dbReference>
<sequence>MSANAATNLYEILGIKKDATQEEVRKAYRKRALQTHPDRLPQDVSQADKKAAEEQFRLVNNAYEVLNNEQNRKLYDKHGVWPPPAEQPDFGRTPSREPFDAFNDPFFSSPFGSRSRRGYTFTDPFELFNSLFGDIHSAFESDPFFAGTPFFRSPFDDPFFRSSFNDPFFRSPFGGSPFGGSLFGPSPFGSLLGGPMFPQIEGGNSRVYSSRTEAVGRNGQWVSRSQMTRTVNGRTEVITKMIDADGNEHVTYSSPDGERRTINGIEQPAQSNRHIEGPGRSGTVPPPTHQPPQAIADTPAQPANYYVPQQQPQPQAYSVPITSGPAQAHAPPANAYVDRAHSHRSRHSSHRDRHSTEDAPRRSHTSRKSSASSHPPADPTVAGHNRTDSASPPSRGDRPITAEGPAERIYGGYDPAAPAASYATSGHTTHGYARDPRRDSIQSGHSHHSNSHRDSSSKTHHHHRSSRHDSRDYTRDQDYDQRHNRERAAAEQGQANGHGHGQSQHGWRGW</sequence>
<reference evidence="3" key="1">
    <citation type="submission" date="2022-11" db="EMBL/GenBank/DDBJ databases">
        <title>Genome Sequence of Cubamyces cubensis.</title>
        <authorList>
            <person name="Buettner E."/>
        </authorList>
    </citation>
    <scope>NUCLEOTIDE SEQUENCE</scope>
    <source>
        <strain evidence="3">MPL-01</strain>
    </source>
</reference>
<feature type="compositionally biased region" description="Low complexity" evidence="1">
    <location>
        <begin position="299"/>
        <end position="320"/>
    </location>
</feature>
<dbReference type="SMART" id="SM00271">
    <property type="entry name" value="DnaJ"/>
    <property type="match status" value="1"/>
</dbReference>
<dbReference type="GO" id="GO:0051087">
    <property type="term" value="F:protein-folding chaperone binding"/>
    <property type="evidence" value="ECO:0007669"/>
    <property type="project" value="TreeGrafter"/>
</dbReference>
<protein>
    <recommendedName>
        <fullName evidence="2">J domain-containing protein</fullName>
    </recommendedName>
</protein>
<evidence type="ECO:0000313" key="3">
    <source>
        <dbReference type="EMBL" id="KAJ8494376.1"/>
    </source>
</evidence>
<accession>A0AAD7XEK2</accession>
<dbReference type="Gene3D" id="1.10.287.110">
    <property type="entry name" value="DnaJ domain"/>
    <property type="match status" value="1"/>
</dbReference>
<dbReference type="GO" id="GO:0044183">
    <property type="term" value="F:protein folding chaperone"/>
    <property type="evidence" value="ECO:0007669"/>
    <property type="project" value="TreeGrafter"/>
</dbReference>
<feature type="region of interest" description="Disordered" evidence="1">
    <location>
        <begin position="246"/>
        <end position="510"/>
    </location>
</feature>
<comment type="caution">
    <text evidence="3">The sequence shown here is derived from an EMBL/GenBank/DDBJ whole genome shotgun (WGS) entry which is preliminary data.</text>
</comment>
<dbReference type="PROSITE" id="PS00636">
    <property type="entry name" value="DNAJ_1"/>
    <property type="match status" value="1"/>
</dbReference>
<dbReference type="EMBL" id="JAPEVG010000037">
    <property type="protein sequence ID" value="KAJ8494376.1"/>
    <property type="molecule type" value="Genomic_DNA"/>
</dbReference>
<evidence type="ECO:0000259" key="2">
    <source>
        <dbReference type="PROSITE" id="PS50076"/>
    </source>
</evidence>
<dbReference type="GO" id="GO:0051082">
    <property type="term" value="F:unfolded protein binding"/>
    <property type="evidence" value="ECO:0007669"/>
    <property type="project" value="TreeGrafter"/>
</dbReference>
<dbReference type="AlphaFoldDB" id="A0AAD7XEK2"/>
<feature type="compositionally biased region" description="Polar residues" evidence="1">
    <location>
        <begin position="501"/>
        <end position="510"/>
    </location>
</feature>
<dbReference type="InterPro" id="IPR001623">
    <property type="entry name" value="DnaJ_domain"/>
</dbReference>
<dbReference type="PROSITE" id="PS50076">
    <property type="entry name" value="DNAJ_2"/>
    <property type="match status" value="1"/>
</dbReference>
<dbReference type="PRINTS" id="PR00625">
    <property type="entry name" value="JDOMAIN"/>
</dbReference>